<dbReference type="AlphaFoldDB" id="V9D6Q2"/>
<dbReference type="InterPro" id="IPR052360">
    <property type="entry name" value="Transcr_Regulatory_Proteins"/>
</dbReference>
<evidence type="ECO:0000256" key="6">
    <source>
        <dbReference type="ARBA" id="ARBA00023242"/>
    </source>
</evidence>
<dbReference type="Proteomes" id="UP000030678">
    <property type="component" value="Unassembled WGS sequence"/>
</dbReference>
<keyword evidence="5" id="KW-0804">Transcription</keyword>
<feature type="signal peptide" evidence="7">
    <location>
        <begin position="1"/>
        <end position="27"/>
    </location>
</feature>
<accession>V9D6Q2</accession>
<reference evidence="8 9" key="1">
    <citation type="submission" date="2013-03" db="EMBL/GenBank/DDBJ databases">
        <title>The Genome Sequence of Cladophialophora carrionii CBS 160.54.</title>
        <authorList>
            <consortium name="The Broad Institute Genomics Platform"/>
            <person name="Cuomo C."/>
            <person name="de Hoog S."/>
            <person name="Gorbushina A."/>
            <person name="Walker B."/>
            <person name="Young S.K."/>
            <person name="Zeng Q."/>
            <person name="Gargeya S."/>
            <person name="Fitzgerald M."/>
            <person name="Haas B."/>
            <person name="Abouelleil A."/>
            <person name="Allen A.W."/>
            <person name="Alvarado L."/>
            <person name="Arachchi H.M."/>
            <person name="Berlin A.M."/>
            <person name="Chapman S.B."/>
            <person name="Gainer-Dewar J."/>
            <person name="Goldberg J."/>
            <person name="Griggs A."/>
            <person name="Gujja S."/>
            <person name="Hansen M."/>
            <person name="Howarth C."/>
            <person name="Imamovic A."/>
            <person name="Ireland A."/>
            <person name="Larimer J."/>
            <person name="McCowan C."/>
            <person name="Murphy C."/>
            <person name="Pearson M."/>
            <person name="Poon T.W."/>
            <person name="Priest M."/>
            <person name="Roberts A."/>
            <person name="Saif S."/>
            <person name="Shea T."/>
            <person name="Sisk P."/>
            <person name="Sykes S."/>
            <person name="Wortman J."/>
            <person name="Nusbaum C."/>
            <person name="Birren B."/>
        </authorList>
    </citation>
    <scope>NUCLEOTIDE SEQUENCE [LARGE SCALE GENOMIC DNA]</scope>
    <source>
        <strain evidence="8 9">CBS 160.54</strain>
    </source>
</reference>
<evidence type="ECO:0000313" key="9">
    <source>
        <dbReference type="Proteomes" id="UP000030678"/>
    </source>
</evidence>
<dbReference type="GO" id="GO:0046872">
    <property type="term" value="F:metal ion binding"/>
    <property type="evidence" value="ECO:0007669"/>
    <property type="project" value="UniProtKB-KW"/>
</dbReference>
<dbReference type="VEuPathDB" id="FungiDB:G647_06626"/>
<evidence type="ECO:0000256" key="1">
    <source>
        <dbReference type="ARBA" id="ARBA00022723"/>
    </source>
</evidence>
<evidence type="ECO:0000256" key="3">
    <source>
        <dbReference type="ARBA" id="ARBA00023015"/>
    </source>
</evidence>
<evidence type="ECO:0000256" key="5">
    <source>
        <dbReference type="ARBA" id="ARBA00023163"/>
    </source>
</evidence>
<dbReference type="PANTHER" id="PTHR36206:SF14">
    <property type="entry name" value="ZN(2)-C6 FUNGAL-TYPE DOMAIN-CONTAINING PROTEIN-RELATED"/>
    <property type="match status" value="1"/>
</dbReference>
<organism evidence="8 9">
    <name type="scientific">Cladophialophora carrionii CBS 160.54</name>
    <dbReference type="NCBI Taxonomy" id="1279043"/>
    <lineage>
        <taxon>Eukaryota</taxon>
        <taxon>Fungi</taxon>
        <taxon>Dikarya</taxon>
        <taxon>Ascomycota</taxon>
        <taxon>Pezizomycotina</taxon>
        <taxon>Eurotiomycetes</taxon>
        <taxon>Chaetothyriomycetidae</taxon>
        <taxon>Chaetothyriales</taxon>
        <taxon>Herpotrichiellaceae</taxon>
        <taxon>Cladophialophora</taxon>
    </lineage>
</organism>
<dbReference type="OrthoDB" id="3145928at2759"/>
<dbReference type="HOGENOM" id="CLU_011409_12_1_1"/>
<dbReference type="PANTHER" id="PTHR36206">
    <property type="entry name" value="ASPERCRYPTIN BIOSYNTHESIS CLUSTER-SPECIFIC TRANSCRIPTION REGULATOR ATNN-RELATED"/>
    <property type="match status" value="1"/>
</dbReference>
<protein>
    <recommendedName>
        <fullName evidence="10">Transcription factor domain-containing protein</fullName>
    </recommendedName>
</protein>
<proteinExistence type="predicted"/>
<gene>
    <name evidence="8" type="ORF">G647_06626</name>
</gene>
<dbReference type="GO" id="GO:0003677">
    <property type="term" value="F:DNA binding"/>
    <property type="evidence" value="ECO:0007669"/>
    <property type="project" value="UniProtKB-KW"/>
</dbReference>
<evidence type="ECO:0000256" key="4">
    <source>
        <dbReference type="ARBA" id="ARBA00023125"/>
    </source>
</evidence>
<keyword evidence="3" id="KW-0805">Transcription regulation</keyword>
<evidence type="ECO:0000256" key="2">
    <source>
        <dbReference type="ARBA" id="ARBA00022833"/>
    </source>
</evidence>
<dbReference type="EMBL" id="KB822706">
    <property type="protein sequence ID" value="ETI22550.1"/>
    <property type="molecule type" value="Genomic_DNA"/>
</dbReference>
<keyword evidence="7" id="KW-0732">Signal</keyword>
<keyword evidence="2" id="KW-0862">Zinc</keyword>
<name>V9D6Q2_9EURO</name>
<evidence type="ECO:0008006" key="10">
    <source>
        <dbReference type="Google" id="ProtNLM"/>
    </source>
</evidence>
<evidence type="ECO:0000313" key="8">
    <source>
        <dbReference type="EMBL" id="ETI22550.1"/>
    </source>
</evidence>
<dbReference type="RefSeq" id="XP_008729167.1">
    <property type="nucleotide sequence ID" value="XM_008730945.1"/>
</dbReference>
<dbReference type="GeneID" id="19985119"/>
<evidence type="ECO:0000256" key="7">
    <source>
        <dbReference type="SAM" id="SignalP"/>
    </source>
</evidence>
<keyword evidence="6" id="KW-0539">Nucleus</keyword>
<keyword evidence="4" id="KW-0238">DNA-binding</keyword>
<feature type="chain" id="PRO_5004773151" description="Transcription factor domain-containing protein" evidence="7">
    <location>
        <begin position="28"/>
        <end position="557"/>
    </location>
</feature>
<sequence length="557" mass="62866">MFLSRTSLIYAICSGFFWLKLSAAGSALPNSLWVANPTTTEAAAAIMTIKTINVSERAAIAVANSKCEGPVTRRIQFVGDASATQSDTVLLPEVNLFAPQHNDDERWAFNYFLHRAAPIFAGVVDGPFWLDLVPRLAQSHAFVWNVVISSSWMFEHVQYSGLETAYTPCDTSTVTDKEHRKALKWYQRALIDFRRLLERGEADNGYILLSCILFAGLEFQQRQVGNAWRLIDTAFVLLDQNLSMSQTQMSKLKDPTLYEFVTAFFSRKAVLMGPLGRPIPLEWNIHPAKETLLPSMKSSLAVLKEAKAHLESLMYQAYEVVRVGHLLYHDGYEMQKLKPRQELQLKAVQQWKDMFHQLCIDGQFSEMGCIVSTLFMYWRMCYIWLAACTSPLQTSFDKHMDDFEAIVDNAQVVLQCNAASSKEGQVFTSDGDVVPPLLLTATKCRDPILRRKALQLLRQAPYRNGLWSSVASPSLVEKMIAVEEGDTHFSTYPVPSPPVCLPPEERRIHHYAIVKGGASDGHRRLKAQLTKAALDTNGSLRMVHEEVWVEERTENLP</sequence>
<keyword evidence="1" id="KW-0479">Metal-binding</keyword>